<dbReference type="RefSeq" id="WP_330800303.1">
    <property type="nucleotide sequence ID" value="NZ_JAZEWV010000048.1"/>
</dbReference>
<evidence type="ECO:0000313" key="2">
    <source>
        <dbReference type="Proteomes" id="UP001344658"/>
    </source>
</evidence>
<protein>
    <submittedName>
        <fullName evidence="1">Uncharacterized protein</fullName>
    </submittedName>
</protein>
<accession>A0ABU7PMY1</accession>
<name>A0ABU7PMY1_9ACTN</name>
<gene>
    <name evidence="1" type="ORF">V2S66_32110</name>
</gene>
<organism evidence="1 2">
    <name type="scientific">Actinacidiphila polyblastidii</name>
    <dbReference type="NCBI Taxonomy" id="3110430"/>
    <lineage>
        <taxon>Bacteria</taxon>
        <taxon>Bacillati</taxon>
        <taxon>Actinomycetota</taxon>
        <taxon>Actinomycetes</taxon>
        <taxon>Kitasatosporales</taxon>
        <taxon>Streptomycetaceae</taxon>
        <taxon>Actinacidiphila</taxon>
    </lineage>
</organism>
<reference evidence="1 2" key="1">
    <citation type="submission" date="2023-12" db="EMBL/GenBank/DDBJ databases">
        <title>Streptomyces sp. V4-01.</title>
        <authorList>
            <person name="Somphong A."/>
            <person name="Phongsopitanun W."/>
        </authorList>
    </citation>
    <scope>NUCLEOTIDE SEQUENCE [LARGE SCALE GENOMIC DNA]</scope>
    <source>
        <strain evidence="1 2">V4-01</strain>
    </source>
</reference>
<proteinExistence type="predicted"/>
<sequence>MSTYVVTVPGTFLDAPSDAAREALVRALRPADPQGTGFGEAEHLDILTVYPGTPAFSLKLEVEADTAPAAGERAVGLATGALGTAGIPAESAPLGEPVITGLATD</sequence>
<dbReference type="Proteomes" id="UP001344658">
    <property type="component" value="Unassembled WGS sequence"/>
</dbReference>
<dbReference type="EMBL" id="JAZEWV010000048">
    <property type="protein sequence ID" value="MEE4546597.1"/>
    <property type="molecule type" value="Genomic_DNA"/>
</dbReference>
<comment type="caution">
    <text evidence="1">The sequence shown here is derived from an EMBL/GenBank/DDBJ whole genome shotgun (WGS) entry which is preliminary data.</text>
</comment>
<keyword evidence="2" id="KW-1185">Reference proteome</keyword>
<evidence type="ECO:0000313" key="1">
    <source>
        <dbReference type="EMBL" id="MEE4546597.1"/>
    </source>
</evidence>